<organism evidence="2 3">
    <name type="scientific">Cymbomonas tetramitiformis</name>
    <dbReference type="NCBI Taxonomy" id="36881"/>
    <lineage>
        <taxon>Eukaryota</taxon>
        <taxon>Viridiplantae</taxon>
        <taxon>Chlorophyta</taxon>
        <taxon>Pyramimonadophyceae</taxon>
        <taxon>Pyramimonadales</taxon>
        <taxon>Pyramimonadaceae</taxon>
        <taxon>Cymbomonas</taxon>
    </lineage>
</organism>
<evidence type="ECO:0000313" key="2">
    <source>
        <dbReference type="EMBL" id="KAK3283603.1"/>
    </source>
</evidence>
<feature type="region of interest" description="Disordered" evidence="1">
    <location>
        <begin position="384"/>
        <end position="426"/>
    </location>
</feature>
<sequence length="486" mass="52988">MLHIVSENLKGKSIQNLEASLLRVAGLESAIKGHRLQSGVAANSANWLKFVAVSEEAAQKIERGTVEIPDLEDYKVQQVALMKDVDKQAETKAVVVDTGSVIDPEFDLEALARAVDEVLNTALGDKEHLVPQLAVPSYPATDKEDVGTYARLRQLHKGRLYYFILSDDAYRWLVAQEGSQVKVTVEHKGMYFYLRPSDYSRNGKRSRGRPGRAAGITRDDSVVQALEARLGTFAEAVKAATTNGGGGGETEEAIRDLGLRVQGLSEKVEKGFEDTVDNVKKVNASVDKVDKSVVKVIDLTGQVLTRQDKHLALADKQNQIANAMLQNLAKLNGSSGSPTTRTASKGVRKRGAVGTPNSDTGEDTDMDREAVLTEIEQLKKLRKEVCGGGPHPRPDTPGHLPHVWYPRGDGSDQEPYRRQAPSAGNRTMLPDVCTHLAALEEQQAEGGDLLGETPICKNMEERKHSAGVAQVRGRREHLWQLEGSPG</sequence>
<comment type="caution">
    <text evidence="2">The sequence shown here is derived from an EMBL/GenBank/DDBJ whole genome shotgun (WGS) entry which is preliminary data.</text>
</comment>
<reference evidence="2 3" key="1">
    <citation type="journal article" date="2015" name="Genome Biol. Evol.">
        <title>Comparative Genomics of a Bacterivorous Green Alga Reveals Evolutionary Causalities and Consequences of Phago-Mixotrophic Mode of Nutrition.</title>
        <authorList>
            <person name="Burns J.A."/>
            <person name="Paasch A."/>
            <person name="Narechania A."/>
            <person name="Kim E."/>
        </authorList>
    </citation>
    <scope>NUCLEOTIDE SEQUENCE [LARGE SCALE GENOMIC DNA]</scope>
    <source>
        <strain evidence="2 3">PLY_AMNH</strain>
    </source>
</reference>
<dbReference type="AlphaFoldDB" id="A0AAE0GSZ4"/>
<protein>
    <submittedName>
        <fullName evidence="2">Uncharacterized protein</fullName>
    </submittedName>
</protein>
<accession>A0AAE0GSZ4</accession>
<feature type="compositionally biased region" description="Polar residues" evidence="1">
    <location>
        <begin position="332"/>
        <end position="343"/>
    </location>
</feature>
<dbReference type="Proteomes" id="UP001190700">
    <property type="component" value="Unassembled WGS sequence"/>
</dbReference>
<dbReference type="EMBL" id="LGRX02002705">
    <property type="protein sequence ID" value="KAK3283603.1"/>
    <property type="molecule type" value="Genomic_DNA"/>
</dbReference>
<evidence type="ECO:0000256" key="1">
    <source>
        <dbReference type="SAM" id="MobiDB-lite"/>
    </source>
</evidence>
<gene>
    <name evidence="2" type="ORF">CYMTET_8691</name>
</gene>
<name>A0AAE0GSZ4_9CHLO</name>
<feature type="region of interest" description="Disordered" evidence="1">
    <location>
        <begin position="330"/>
        <end position="367"/>
    </location>
</feature>
<proteinExistence type="predicted"/>
<keyword evidence="3" id="KW-1185">Reference proteome</keyword>
<evidence type="ECO:0000313" key="3">
    <source>
        <dbReference type="Proteomes" id="UP001190700"/>
    </source>
</evidence>